<proteinExistence type="predicted"/>
<organism evidence="1 2">
    <name type="scientific">Cryptolaemus montrouzieri</name>
    <dbReference type="NCBI Taxonomy" id="559131"/>
    <lineage>
        <taxon>Eukaryota</taxon>
        <taxon>Metazoa</taxon>
        <taxon>Ecdysozoa</taxon>
        <taxon>Arthropoda</taxon>
        <taxon>Hexapoda</taxon>
        <taxon>Insecta</taxon>
        <taxon>Pterygota</taxon>
        <taxon>Neoptera</taxon>
        <taxon>Endopterygota</taxon>
        <taxon>Coleoptera</taxon>
        <taxon>Polyphaga</taxon>
        <taxon>Cucujiformia</taxon>
        <taxon>Coccinelloidea</taxon>
        <taxon>Coccinellidae</taxon>
        <taxon>Scymninae</taxon>
        <taxon>Scymnini</taxon>
        <taxon>Cryptolaemus</taxon>
    </lineage>
</organism>
<evidence type="ECO:0000313" key="1">
    <source>
        <dbReference type="EMBL" id="KAL3282014.1"/>
    </source>
</evidence>
<dbReference type="AlphaFoldDB" id="A0ABD2NTV2"/>
<sequence length="111" mass="13242">MSFEMYVVFICEIHNKYAIFAFILTSLLMKDIKTVFNVDFENIRFLRYVGSFCYHGTWATVYLNQRIITGIAIVNSQNHNFQFNSIFLPSKMCVFAQRPMLRIRHRRSVEE</sequence>
<accession>A0ABD2NTV2</accession>
<comment type="caution">
    <text evidence="1">The sequence shown here is derived from an EMBL/GenBank/DDBJ whole genome shotgun (WGS) entry which is preliminary data.</text>
</comment>
<name>A0ABD2NTV2_9CUCU</name>
<reference evidence="1 2" key="1">
    <citation type="journal article" date="2021" name="BMC Biol.">
        <title>Horizontally acquired antibacterial genes associated with adaptive radiation of ladybird beetles.</title>
        <authorList>
            <person name="Li H.S."/>
            <person name="Tang X.F."/>
            <person name="Huang Y.H."/>
            <person name="Xu Z.Y."/>
            <person name="Chen M.L."/>
            <person name="Du X.Y."/>
            <person name="Qiu B.Y."/>
            <person name="Chen P.T."/>
            <person name="Zhang W."/>
            <person name="Slipinski A."/>
            <person name="Escalona H.E."/>
            <person name="Waterhouse R.M."/>
            <person name="Zwick A."/>
            <person name="Pang H."/>
        </authorList>
    </citation>
    <scope>NUCLEOTIDE SEQUENCE [LARGE SCALE GENOMIC DNA]</scope>
    <source>
        <strain evidence="1">SYSU2018</strain>
    </source>
</reference>
<protein>
    <submittedName>
        <fullName evidence="1">Uncharacterized protein</fullName>
    </submittedName>
</protein>
<dbReference type="Proteomes" id="UP001516400">
    <property type="component" value="Unassembled WGS sequence"/>
</dbReference>
<gene>
    <name evidence="1" type="ORF">HHI36_005217</name>
</gene>
<evidence type="ECO:0000313" key="2">
    <source>
        <dbReference type="Proteomes" id="UP001516400"/>
    </source>
</evidence>
<dbReference type="EMBL" id="JABFTP020000144">
    <property type="protein sequence ID" value="KAL3282014.1"/>
    <property type="molecule type" value="Genomic_DNA"/>
</dbReference>
<keyword evidence="2" id="KW-1185">Reference proteome</keyword>